<evidence type="ECO:0000256" key="4">
    <source>
        <dbReference type="ARBA" id="ARBA00022741"/>
    </source>
</evidence>
<name>A0A1W6LFS1_9BURK</name>
<accession>A0A1W6LFS1</accession>
<sequence>MPDALISLSSVDKRFASGTVALQSASLEVRAGEFVSLLGPSGCGKSTVLRLVAGLDQPTAGRVDTPAWRDPGQARTGFVFQDATLLPWADVFDNVWLPLRLAGVSRAEAAPRIGALLASMGLADFAHAMPSELSGGMKMRVAIARARVTQPEALLMDEPFAALDEITRQRLNAELLEAWQAEPMAVMFVTHSVVEAVYLSQRVLVMGARPGRIVDVVEIDEPHPRPPGFRTSPRFAELCRRLSDALEAATAA</sequence>
<reference evidence="7 8" key="1">
    <citation type="submission" date="2016-04" db="EMBL/GenBank/DDBJ databases">
        <title>Complete genome sequence of natural rubber-degrading, novel Gram-negative bacterium, Rhizobacter gummiphilus strain NS21.</title>
        <authorList>
            <person name="Tabata M."/>
            <person name="Kasai D."/>
            <person name="Fukuda M."/>
        </authorList>
    </citation>
    <scope>NUCLEOTIDE SEQUENCE [LARGE SCALE GENOMIC DNA]</scope>
    <source>
        <strain evidence="7 8">NS21</strain>
    </source>
</reference>
<dbReference type="AlphaFoldDB" id="A0A1W6LFS1"/>
<dbReference type="SUPFAM" id="SSF52540">
    <property type="entry name" value="P-loop containing nucleoside triphosphate hydrolases"/>
    <property type="match status" value="1"/>
</dbReference>
<evidence type="ECO:0000259" key="6">
    <source>
        <dbReference type="PROSITE" id="PS50893"/>
    </source>
</evidence>
<dbReference type="GO" id="GO:0005524">
    <property type="term" value="F:ATP binding"/>
    <property type="evidence" value="ECO:0007669"/>
    <property type="project" value="UniProtKB-KW"/>
</dbReference>
<dbReference type="KEGG" id="rgu:A4W93_25885"/>
<gene>
    <name evidence="7" type="ORF">A4W93_25885</name>
</gene>
<dbReference type="SMART" id="SM00382">
    <property type="entry name" value="AAA"/>
    <property type="match status" value="1"/>
</dbReference>
<evidence type="ECO:0000256" key="2">
    <source>
        <dbReference type="ARBA" id="ARBA00022448"/>
    </source>
</evidence>
<evidence type="ECO:0000256" key="1">
    <source>
        <dbReference type="ARBA" id="ARBA00005417"/>
    </source>
</evidence>
<dbReference type="InterPro" id="IPR027417">
    <property type="entry name" value="P-loop_NTPase"/>
</dbReference>
<dbReference type="PROSITE" id="PS50893">
    <property type="entry name" value="ABC_TRANSPORTER_2"/>
    <property type="match status" value="1"/>
</dbReference>
<keyword evidence="4" id="KW-0547">Nucleotide-binding</keyword>
<evidence type="ECO:0000313" key="8">
    <source>
        <dbReference type="Proteomes" id="UP000193427"/>
    </source>
</evidence>
<dbReference type="InterPro" id="IPR050166">
    <property type="entry name" value="ABC_transporter_ATP-bind"/>
</dbReference>
<dbReference type="InterPro" id="IPR003439">
    <property type="entry name" value="ABC_transporter-like_ATP-bd"/>
</dbReference>
<dbReference type="EMBL" id="CP015118">
    <property type="protein sequence ID" value="ARN23066.1"/>
    <property type="molecule type" value="Genomic_DNA"/>
</dbReference>
<proteinExistence type="inferred from homology"/>
<evidence type="ECO:0000256" key="5">
    <source>
        <dbReference type="ARBA" id="ARBA00022840"/>
    </source>
</evidence>
<dbReference type="PANTHER" id="PTHR42788">
    <property type="entry name" value="TAURINE IMPORT ATP-BINDING PROTEIN-RELATED"/>
    <property type="match status" value="1"/>
</dbReference>
<keyword evidence="3" id="KW-1003">Cell membrane</keyword>
<dbReference type="CDD" id="cd03293">
    <property type="entry name" value="ABC_NrtD_SsuB_transporters"/>
    <property type="match status" value="1"/>
</dbReference>
<dbReference type="InterPro" id="IPR003593">
    <property type="entry name" value="AAA+_ATPase"/>
</dbReference>
<dbReference type="STRING" id="946333.A4W93_25885"/>
<dbReference type="GO" id="GO:0016887">
    <property type="term" value="F:ATP hydrolysis activity"/>
    <property type="evidence" value="ECO:0007669"/>
    <property type="project" value="InterPro"/>
</dbReference>
<dbReference type="Pfam" id="PF00005">
    <property type="entry name" value="ABC_tran"/>
    <property type="match status" value="1"/>
</dbReference>
<dbReference type="RefSeq" id="WP_099959993.1">
    <property type="nucleotide sequence ID" value="NZ_BSPR01000015.1"/>
</dbReference>
<organism evidence="7 8">
    <name type="scientific">Piscinibacter gummiphilus</name>
    <dbReference type="NCBI Taxonomy" id="946333"/>
    <lineage>
        <taxon>Bacteria</taxon>
        <taxon>Pseudomonadati</taxon>
        <taxon>Pseudomonadota</taxon>
        <taxon>Betaproteobacteria</taxon>
        <taxon>Burkholderiales</taxon>
        <taxon>Sphaerotilaceae</taxon>
        <taxon>Piscinibacter</taxon>
    </lineage>
</organism>
<dbReference type="OrthoDB" id="9783039at2"/>
<comment type="similarity">
    <text evidence="1">Belongs to the ABC transporter superfamily.</text>
</comment>
<evidence type="ECO:0000313" key="7">
    <source>
        <dbReference type="EMBL" id="ARN23066.1"/>
    </source>
</evidence>
<evidence type="ECO:0000256" key="3">
    <source>
        <dbReference type="ARBA" id="ARBA00022475"/>
    </source>
</evidence>
<feature type="domain" description="ABC transporter" evidence="6">
    <location>
        <begin position="6"/>
        <end position="235"/>
    </location>
</feature>
<keyword evidence="5 7" id="KW-0067">ATP-binding</keyword>
<keyword evidence="8" id="KW-1185">Reference proteome</keyword>
<dbReference type="Proteomes" id="UP000193427">
    <property type="component" value="Chromosome"/>
</dbReference>
<protein>
    <submittedName>
        <fullName evidence="7">Nitrate/sulfonate/bicarbonate ABC transporter ATP-binding protein</fullName>
    </submittedName>
</protein>
<dbReference type="Gene3D" id="3.40.50.300">
    <property type="entry name" value="P-loop containing nucleotide triphosphate hydrolases"/>
    <property type="match status" value="1"/>
</dbReference>
<dbReference type="PANTHER" id="PTHR42788:SF19">
    <property type="entry name" value="ALIPHATIC SULFONATES IMPORT ATP-BINDING PROTEIN SSUB 2"/>
    <property type="match status" value="1"/>
</dbReference>
<keyword evidence="2" id="KW-0813">Transport</keyword>
<keyword evidence="3" id="KW-0472">Membrane</keyword>